<keyword evidence="1 6" id="KW-0853">WD repeat</keyword>
<dbReference type="SUPFAM" id="SSF90229">
    <property type="entry name" value="CCCH zinc finger"/>
    <property type="match status" value="1"/>
</dbReference>
<dbReference type="Proteomes" id="UP000525078">
    <property type="component" value="Unassembled WGS sequence"/>
</dbReference>
<dbReference type="SMART" id="SM00356">
    <property type="entry name" value="ZnF_C3H1"/>
    <property type="match status" value="1"/>
</dbReference>
<feature type="repeat" description="WD" evidence="6">
    <location>
        <begin position="239"/>
        <end position="278"/>
    </location>
</feature>
<dbReference type="GO" id="GO:0008270">
    <property type="term" value="F:zinc ion binding"/>
    <property type="evidence" value="ECO:0007669"/>
    <property type="project" value="UniProtKB-KW"/>
</dbReference>
<feature type="domain" description="C3H1-type" evidence="8">
    <location>
        <begin position="21"/>
        <end position="48"/>
    </location>
</feature>
<name>A0A7J6E7C3_CANSA</name>
<keyword evidence="3" id="KW-0677">Repeat</keyword>
<keyword evidence="2 7" id="KW-0479">Metal-binding</keyword>
<evidence type="ECO:0000259" key="8">
    <source>
        <dbReference type="PROSITE" id="PS50103"/>
    </source>
</evidence>
<keyword evidence="5 7" id="KW-0862">Zinc</keyword>
<protein>
    <recommendedName>
        <fullName evidence="8">C3H1-type domain-containing protein</fullName>
    </recommendedName>
</protein>
<evidence type="ECO:0000256" key="6">
    <source>
        <dbReference type="PROSITE-ProRule" id="PRU00221"/>
    </source>
</evidence>
<dbReference type="InterPro" id="IPR036855">
    <property type="entry name" value="Znf_CCCH_sf"/>
</dbReference>
<dbReference type="PANTHER" id="PTHR44489:SF14">
    <property type="entry name" value="ZINC FINGER CCCH DOMAIN-CONTAINING PROTEIN 59-RELATED"/>
    <property type="match status" value="1"/>
</dbReference>
<dbReference type="PROSITE" id="PS50103">
    <property type="entry name" value="ZF_C3H1"/>
    <property type="match status" value="1"/>
</dbReference>
<evidence type="ECO:0000313" key="10">
    <source>
        <dbReference type="Proteomes" id="UP000525078"/>
    </source>
</evidence>
<dbReference type="Pfam" id="PF00400">
    <property type="entry name" value="WD40"/>
    <property type="match status" value="3"/>
</dbReference>
<dbReference type="InterPro" id="IPR015943">
    <property type="entry name" value="WD40/YVTN_repeat-like_dom_sf"/>
</dbReference>
<dbReference type="InterPro" id="IPR020472">
    <property type="entry name" value="WD40_PAC1"/>
</dbReference>
<accession>A0A7J6E7C3</accession>
<evidence type="ECO:0000256" key="4">
    <source>
        <dbReference type="ARBA" id="ARBA00022771"/>
    </source>
</evidence>
<dbReference type="InterPro" id="IPR036322">
    <property type="entry name" value="WD40_repeat_dom_sf"/>
</dbReference>
<feature type="repeat" description="WD" evidence="6">
    <location>
        <begin position="200"/>
        <end position="230"/>
    </location>
</feature>
<feature type="zinc finger region" description="C3H1-type" evidence="7">
    <location>
        <begin position="21"/>
        <end position="48"/>
    </location>
</feature>
<dbReference type="InterPro" id="IPR044715">
    <property type="entry name" value="WDR86-like"/>
</dbReference>
<dbReference type="SMART" id="SM00320">
    <property type="entry name" value="WD40"/>
    <property type="match status" value="6"/>
</dbReference>
<dbReference type="PROSITE" id="PS50082">
    <property type="entry name" value="WD_REPEATS_2"/>
    <property type="match status" value="3"/>
</dbReference>
<dbReference type="Gene3D" id="2.130.10.10">
    <property type="entry name" value="YVTN repeat-like/Quinoprotein amine dehydrogenase"/>
    <property type="match status" value="2"/>
</dbReference>
<proteinExistence type="predicted"/>
<sequence length="372" mass="40167">MGITYLRGRASESRSGNVKSGSMEKVCKFWAEGRCVRRGRCQFLHSWSRGDLYSYLANLHGHTKAVTGLALPDSGSGDKLYTTSYDGKLCIWDCHTGKTTAVINFGVPVGCLINEGPWLFIGLPNQIKVWNTQNNTTTGPEITITLDEEGPVGQVNCMAVVNGTLFAGTESGQILAWQASSDGASPTANPIFIPLGVPSSMKHGGPVVCLCYGGNRLFSASLDHSIKVWDYNLQCVATLKGHSDGVMSLAFGGYYLVSSSLDGTIKIWATTEKGNIETVHTHEEGHGVLALNGITLPPKTCDAKEKEESDDQNSILLCSCNDNSVRLYALPSFEEKGRFFTTQEVRTIQKGPGGHIFTGDGSGRTTVWKMNL</sequence>
<evidence type="ECO:0000313" key="9">
    <source>
        <dbReference type="EMBL" id="KAF4354252.1"/>
    </source>
</evidence>
<evidence type="ECO:0000256" key="2">
    <source>
        <dbReference type="ARBA" id="ARBA00022723"/>
    </source>
</evidence>
<dbReference type="InterPro" id="IPR001680">
    <property type="entry name" value="WD40_rpt"/>
</dbReference>
<dbReference type="PANTHER" id="PTHR44489">
    <property type="match status" value="1"/>
</dbReference>
<feature type="repeat" description="WD" evidence="6">
    <location>
        <begin position="59"/>
        <end position="102"/>
    </location>
</feature>
<evidence type="ECO:0000256" key="5">
    <source>
        <dbReference type="ARBA" id="ARBA00022833"/>
    </source>
</evidence>
<dbReference type="PRINTS" id="PR00320">
    <property type="entry name" value="GPROTEINBRPT"/>
</dbReference>
<keyword evidence="4 7" id="KW-0863">Zinc-finger</keyword>
<evidence type="ECO:0000256" key="3">
    <source>
        <dbReference type="ARBA" id="ARBA00022737"/>
    </source>
</evidence>
<dbReference type="AlphaFoldDB" id="A0A7J6E7C3"/>
<comment type="caution">
    <text evidence="9">The sequence shown here is derived from an EMBL/GenBank/DDBJ whole genome shotgun (WGS) entry which is preliminary data.</text>
</comment>
<evidence type="ECO:0000256" key="7">
    <source>
        <dbReference type="PROSITE-ProRule" id="PRU00723"/>
    </source>
</evidence>
<dbReference type="SUPFAM" id="SSF50978">
    <property type="entry name" value="WD40 repeat-like"/>
    <property type="match status" value="1"/>
</dbReference>
<gene>
    <name evidence="9" type="ORF">F8388_021729</name>
</gene>
<dbReference type="InterPro" id="IPR000571">
    <property type="entry name" value="Znf_CCCH"/>
</dbReference>
<reference evidence="9 10" key="1">
    <citation type="journal article" date="2020" name="bioRxiv">
        <title>Sequence and annotation of 42 cannabis genomes reveals extensive copy number variation in cannabinoid synthesis and pathogen resistance genes.</title>
        <authorList>
            <person name="Mckernan K.J."/>
            <person name="Helbert Y."/>
            <person name="Kane L.T."/>
            <person name="Ebling H."/>
            <person name="Zhang L."/>
            <person name="Liu B."/>
            <person name="Eaton Z."/>
            <person name="Mclaughlin S."/>
            <person name="Kingan S."/>
            <person name="Baybayan P."/>
            <person name="Concepcion G."/>
            <person name="Jordan M."/>
            <person name="Riva A."/>
            <person name="Barbazuk W."/>
            <person name="Harkins T."/>
        </authorList>
    </citation>
    <scope>NUCLEOTIDE SEQUENCE [LARGE SCALE GENOMIC DNA]</scope>
    <source>
        <strain evidence="10">cv. Jamaican Lion 4</strain>
        <tissue evidence="9">Leaf</tissue>
    </source>
</reference>
<dbReference type="EMBL" id="JAATIP010000283">
    <property type="protein sequence ID" value="KAF4354252.1"/>
    <property type="molecule type" value="Genomic_DNA"/>
</dbReference>
<organism evidence="9 10">
    <name type="scientific">Cannabis sativa</name>
    <name type="common">Hemp</name>
    <name type="synonym">Marijuana</name>
    <dbReference type="NCBI Taxonomy" id="3483"/>
    <lineage>
        <taxon>Eukaryota</taxon>
        <taxon>Viridiplantae</taxon>
        <taxon>Streptophyta</taxon>
        <taxon>Embryophyta</taxon>
        <taxon>Tracheophyta</taxon>
        <taxon>Spermatophyta</taxon>
        <taxon>Magnoliopsida</taxon>
        <taxon>eudicotyledons</taxon>
        <taxon>Gunneridae</taxon>
        <taxon>Pentapetalae</taxon>
        <taxon>rosids</taxon>
        <taxon>fabids</taxon>
        <taxon>Rosales</taxon>
        <taxon>Cannabaceae</taxon>
        <taxon>Cannabis</taxon>
    </lineage>
</organism>
<evidence type="ECO:0000256" key="1">
    <source>
        <dbReference type="ARBA" id="ARBA00022574"/>
    </source>
</evidence>
<dbReference type="PROSITE" id="PS50294">
    <property type="entry name" value="WD_REPEATS_REGION"/>
    <property type="match status" value="1"/>
</dbReference>